<evidence type="ECO:0000256" key="1">
    <source>
        <dbReference type="SAM" id="MobiDB-lite"/>
    </source>
</evidence>
<feature type="compositionally biased region" description="Polar residues" evidence="1">
    <location>
        <begin position="60"/>
        <end position="78"/>
    </location>
</feature>
<organism evidence="2 3">
    <name type="scientific">Entomortierella chlamydospora</name>
    <dbReference type="NCBI Taxonomy" id="101097"/>
    <lineage>
        <taxon>Eukaryota</taxon>
        <taxon>Fungi</taxon>
        <taxon>Fungi incertae sedis</taxon>
        <taxon>Mucoromycota</taxon>
        <taxon>Mortierellomycotina</taxon>
        <taxon>Mortierellomycetes</taxon>
        <taxon>Mortierellales</taxon>
        <taxon>Mortierellaceae</taxon>
        <taxon>Entomortierella</taxon>
    </lineage>
</organism>
<proteinExistence type="predicted"/>
<gene>
    <name evidence="2" type="ORF">BGZ80_007092</name>
</gene>
<reference evidence="2" key="1">
    <citation type="journal article" date="2020" name="Fungal Divers.">
        <title>Resolving the Mortierellaceae phylogeny through synthesis of multi-gene phylogenetics and phylogenomics.</title>
        <authorList>
            <person name="Vandepol N."/>
            <person name="Liber J."/>
            <person name="Desiro A."/>
            <person name="Na H."/>
            <person name="Kennedy M."/>
            <person name="Barry K."/>
            <person name="Grigoriev I.V."/>
            <person name="Miller A.N."/>
            <person name="O'Donnell K."/>
            <person name="Stajich J.E."/>
            <person name="Bonito G."/>
        </authorList>
    </citation>
    <scope>NUCLEOTIDE SEQUENCE</scope>
    <source>
        <strain evidence="2">NRRL 2769</strain>
    </source>
</reference>
<dbReference type="Proteomes" id="UP000703661">
    <property type="component" value="Unassembled WGS sequence"/>
</dbReference>
<protein>
    <submittedName>
        <fullName evidence="2">Uncharacterized protein</fullName>
    </submittedName>
</protein>
<dbReference type="AlphaFoldDB" id="A0A9P6MFP9"/>
<comment type="caution">
    <text evidence="2">The sequence shown here is derived from an EMBL/GenBank/DDBJ whole genome shotgun (WGS) entry which is preliminary data.</text>
</comment>
<keyword evidence="3" id="KW-1185">Reference proteome</keyword>
<accession>A0A9P6MFP9</accession>
<dbReference type="InterPro" id="IPR023213">
    <property type="entry name" value="CAT-like_dom_sf"/>
</dbReference>
<evidence type="ECO:0000313" key="3">
    <source>
        <dbReference type="Proteomes" id="UP000703661"/>
    </source>
</evidence>
<feature type="non-terminal residue" evidence="2">
    <location>
        <position position="1"/>
    </location>
</feature>
<name>A0A9P6MFP9_9FUNG</name>
<feature type="region of interest" description="Disordered" evidence="1">
    <location>
        <begin position="1"/>
        <end position="20"/>
    </location>
</feature>
<sequence>MLSPEKISENNRNVDSVDSKCNEGLPQAGLAVVEELHNSTVTNMESTNDSVLLENGSADGLSSESAINSNEGSPANVSDSLGLHKAENNNVHRHIVNNSQRINQPDGLGNVAKLTVIDFVHDDEESANASPVHGRCANTEEQVVALENSPPGEINNQPLDLILPAGNSLRPDLFPLIDITQHDIDTIVKQVKGGAANIKDIYDLSPLQEGILFHHAMTAEGDPYLVATFMSFDDKNALDRYLVAFQK</sequence>
<dbReference type="EMBL" id="JAAAID010003572">
    <property type="protein sequence ID" value="KAF9997066.1"/>
    <property type="molecule type" value="Genomic_DNA"/>
</dbReference>
<dbReference type="Gene3D" id="3.30.559.10">
    <property type="entry name" value="Chloramphenicol acetyltransferase-like domain"/>
    <property type="match status" value="1"/>
</dbReference>
<feature type="region of interest" description="Disordered" evidence="1">
    <location>
        <begin position="54"/>
        <end position="78"/>
    </location>
</feature>
<evidence type="ECO:0000313" key="2">
    <source>
        <dbReference type="EMBL" id="KAF9997066.1"/>
    </source>
</evidence>